<dbReference type="Proteomes" id="UP000320811">
    <property type="component" value="Unassembled WGS sequence"/>
</dbReference>
<dbReference type="GO" id="GO:0015562">
    <property type="term" value="F:efflux transmembrane transporter activity"/>
    <property type="evidence" value="ECO:0007669"/>
    <property type="project" value="InterPro"/>
</dbReference>
<organism evidence="7 8">
    <name type="scientific">Chitinophaga polysaccharea</name>
    <dbReference type="NCBI Taxonomy" id="1293035"/>
    <lineage>
        <taxon>Bacteria</taxon>
        <taxon>Pseudomonadati</taxon>
        <taxon>Bacteroidota</taxon>
        <taxon>Chitinophagia</taxon>
        <taxon>Chitinophagales</taxon>
        <taxon>Chitinophagaceae</taxon>
        <taxon>Chitinophaga</taxon>
    </lineage>
</organism>
<dbReference type="PANTHER" id="PTHR30026:SF20">
    <property type="entry name" value="OUTER MEMBRANE PROTEIN TOLC"/>
    <property type="match status" value="1"/>
</dbReference>
<accession>A0A561PW18</accession>
<dbReference type="GO" id="GO:0015288">
    <property type="term" value="F:porin activity"/>
    <property type="evidence" value="ECO:0007669"/>
    <property type="project" value="TreeGrafter"/>
</dbReference>
<evidence type="ECO:0000256" key="2">
    <source>
        <dbReference type="ARBA" id="ARBA00022452"/>
    </source>
</evidence>
<gene>
    <name evidence="7" type="ORF">FHW36_10278</name>
</gene>
<proteinExistence type="predicted"/>
<feature type="chain" id="PRO_5022114053" evidence="6">
    <location>
        <begin position="34"/>
        <end position="429"/>
    </location>
</feature>
<reference evidence="7 8" key="1">
    <citation type="submission" date="2019-06" db="EMBL/GenBank/DDBJ databases">
        <title>Sorghum-associated microbial communities from plants grown in Nebraska, USA.</title>
        <authorList>
            <person name="Schachtman D."/>
        </authorList>
    </citation>
    <scope>NUCLEOTIDE SEQUENCE [LARGE SCALE GENOMIC DNA]</scope>
    <source>
        <strain evidence="7 8">1209</strain>
    </source>
</reference>
<keyword evidence="6" id="KW-0732">Signal</keyword>
<dbReference type="GO" id="GO:0009279">
    <property type="term" value="C:cell outer membrane"/>
    <property type="evidence" value="ECO:0007669"/>
    <property type="project" value="UniProtKB-SubCell"/>
</dbReference>
<keyword evidence="5" id="KW-0998">Cell outer membrane</keyword>
<dbReference type="InterPro" id="IPR051906">
    <property type="entry name" value="TolC-like"/>
</dbReference>
<keyword evidence="2" id="KW-1134">Transmembrane beta strand</keyword>
<dbReference type="EMBL" id="VIWO01000002">
    <property type="protein sequence ID" value="TWF42323.1"/>
    <property type="molecule type" value="Genomic_DNA"/>
</dbReference>
<name>A0A561PW18_9BACT</name>
<dbReference type="Gene3D" id="1.20.1600.10">
    <property type="entry name" value="Outer membrane efflux proteins (OEP)"/>
    <property type="match status" value="1"/>
</dbReference>
<evidence type="ECO:0000256" key="1">
    <source>
        <dbReference type="ARBA" id="ARBA00004442"/>
    </source>
</evidence>
<protein>
    <submittedName>
        <fullName evidence="7">Outer membrane protein TolC</fullName>
    </submittedName>
</protein>
<comment type="caution">
    <text evidence="7">The sequence shown here is derived from an EMBL/GenBank/DDBJ whole genome shotgun (WGS) entry which is preliminary data.</text>
</comment>
<dbReference type="AlphaFoldDB" id="A0A561PW18"/>
<evidence type="ECO:0000313" key="7">
    <source>
        <dbReference type="EMBL" id="TWF42323.1"/>
    </source>
</evidence>
<keyword evidence="4" id="KW-0472">Membrane</keyword>
<dbReference type="GO" id="GO:1990281">
    <property type="term" value="C:efflux pump complex"/>
    <property type="evidence" value="ECO:0007669"/>
    <property type="project" value="TreeGrafter"/>
</dbReference>
<evidence type="ECO:0000256" key="4">
    <source>
        <dbReference type="ARBA" id="ARBA00023136"/>
    </source>
</evidence>
<evidence type="ECO:0000256" key="6">
    <source>
        <dbReference type="SAM" id="SignalP"/>
    </source>
</evidence>
<keyword evidence="3" id="KW-0812">Transmembrane</keyword>
<keyword evidence="8" id="KW-1185">Reference proteome</keyword>
<dbReference type="PANTHER" id="PTHR30026">
    <property type="entry name" value="OUTER MEMBRANE PROTEIN TOLC"/>
    <property type="match status" value="1"/>
</dbReference>
<evidence type="ECO:0000256" key="3">
    <source>
        <dbReference type="ARBA" id="ARBA00022692"/>
    </source>
</evidence>
<sequence>MNCASMVNWKFMKHITKHILAVLLGAAPLPLLAQSAPVLSLDTILERVDNNNILLQSYDLKAAGFQQRASAATAWMAPMVGIGTFMTPYPGQKVMDERDKGSLMLQLEQDIPNPAKLNARKRYIASQGNIEHATRAITLNELKAQAKRLYVNWLIAQQRISVLHENEKIMQTMKKIEEVRYPYNQSQLIGVFKANAKIEDNRNMIRMQEGSIAKARSWLNSLMNAPGNQAFDIDTTYQLQFQAAPAYDTASLATVRKDVLKMNESIRSMQLNIESMQREKKPDFRIRFDHMSPLGDMMPKAFSVMGMVSIPIVPWSSRMYRSEIKAMQYNVQAMEKEKSAMLQETQGMLYGMQYEIQSMQQRIAAMEAKIIPALQQTLDANFLNYQENKLALSNVIDSWEALTMMQSSLLDEKLKLYEMIIDYEKQLYR</sequence>
<comment type="subcellular location">
    <subcellularLocation>
        <location evidence="1">Cell outer membrane</location>
    </subcellularLocation>
</comment>
<feature type="signal peptide" evidence="6">
    <location>
        <begin position="1"/>
        <end position="33"/>
    </location>
</feature>
<evidence type="ECO:0000256" key="5">
    <source>
        <dbReference type="ARBA" id="ARBA00023237"/>
    </source>
</evidence>
<dbReference type="SUPFAM" id="SSF56954">
    <property type="entry name" value="Outer membrane efflux proteins (OEP)"/>
    <property type="match status" value="1"/>
</dbReference>
<evidence type="ECO:0000313" key="8">
    <source>
        <dbReference type="Proteomes" id="UP000320811"/>
    </source>
</evidence>